<comment type="subcellular location">
    <subcellularLocation>
        <location evidence="2">Endoplasmic reticulum-Golgi intermediate compartment membrane</location>
        <topology evidence="2">Multi-pass membrane protein</topology>
    </subcellularLocation>
    <subcellularLocation>
        <location evidence="1">Golgi apparatus</location>
        <location evidence="1">cis-Golgi network membrane</location>
        <topology evidence="1">Multi-pass membrane protein</topology>
    </subcellularLocation>
</comment>
<dbReference type="EMBL" id="JARGDH010000003">
    <property type="protein sequence ID" value="KAL0274450.1"/>
    <property type="molecule type" value="Genomic_DNA"/>
</dbReference>
<sequence>MGSSALIKKLKDFDGYPKTLDDYRIRTLGGGAVTVFSYIIMFLLFVSELSTFLTPDVIEELFVDTTREPKLQINLNFTVPAISCKYLSLDAMDSSGEQHLQIDHNIYKRSLDINGNPINEPEKEELIKRNTNSTDVSSQKKCGSCYGAESKELNITCCNTCAEVRSAYALQKWSFNPEAVEQCKNFNNENIFTEGCNIYGSMEVNRVGGSFHIAPGHSYSINHVHVHDVQPFPSTAFNTSHIVEHLSFGVNIPGKTNPLDGTVGLCTEGTTMFQYYIKIVPTLYYYDQTGGMILTNQFSVTRHQKSDVGLGGMPPGIFVNYELAPIMVKYTEKKRSIGHFLTNICAIIGGVFTVASLIDGLLYHSVKVIQEKIDLGKKF</sequence>
<evidence type="ECO:0000313" key="11">
    <source>
        <dbReference type="EMBL" id="KAL0274450.1"/>
    </source>
</evidence>
<feature type="domain" description="Endoplasmic reticulum vesicle transporter N-terminal" evidence="10">
    <location>
        <begin position="10"/>
        <end position="99"/>
    </location>
</feature>
<dbReference type="GO" id="GO:0006890">
    <property type="term" value="P:retrograde vesicle-mediated transport, Golgi to endoplasmic reticulum"/>
    <property type="evidence" value="ECO:0007669"/>
    <property type="project" value="TreeGrafter"/>
</dbReference>
<feature type="transmembrane region" description="Helical" evidence="8">
    <location>
        <begin position="25"/>
        <end position="46"/>
    </location>
</feature>
<evidence type="ECO:0000256" key="3">
    <source>
        <dbReference type="ARBA" id="ARBA00005648"/>
    </source>
</evidence>
<dbReference type="GO" id="GO:0033116">
    <property type="term" value="C:endoplasmic reticulum-Golgi intermediate compartment membrane"/>
    <property type="evidence" value="ECO:0007669"/>
    <property type="project" value="UniProtKB-SubCell"/>
</dbReference>
<proteinExistence type="inferred from homology"/>
<dbReference type="Pfam" id="PF13850">
    <property type="entry name" value="ERGIC_N"/>
    <property type="match status" value="1"/>
</dbReference>
<dbReference type="GO" id="GO:0005789">
    <property type="term" value="C:endoplasmic reticulum membrane"/>
    <property type="evidence" value="ECO:0007669"/>
    <property type="project" value="TreeGrafter"/>
</dbReference>
<protein>
    <recommendedName>
        <fullName evidence="7">Endoplasmic reticulum-Golgi intermediate compartment protein 3</fullName>
    </recommendedName>
</protein>
<evidence type="ECO:0000259" key="10">
    <source>
        <dbReference type="Pfam" id="PF13850"/>
    </source>
</evidence>
<dbReference type="InterPro" id="IPR012936">
    <property type="entry name" value="Erv_C"/>
</dbReference>
<dbReference type="PANTHER" id="PTHR10984:SF25">
    <property type="entry name" value="ENDOPLASMIC RETICULUM-GOLGI INTERMEDIATE COMPARTMENT PROTEIN 3"/>
    <property type="match status" value="1"/>
</dbReference>
<comment type="similarity">
    <text evidence="3">Belongs to the ERGIC family.</text>
</comment>
<dbReference type="Pfam" id="PF07970">
    <property type="entry name" value="COPIIcoated_ERV"/>
    <property type="match status" value="1"/>
</dbReference>
<keyword evidence="5 8" id="KW-1133">Transmembrane helix</keyword>
<evidence type="ECO:0000256" key="6">
    <source>
        <dbReference type="ARBA" id="ARBA00023136"/>
    </source>
</evidence>
<dbReference type="GO" id="GO:0030134">
    <property type="term" value="C:COPII-coated ER to Golgi transport vesicle"/>
    <property type="evidence" value="ECO:0007669"/>
    <property type="project" value="TreeGrafter"/>
</dbReference>
<dbReference type="PANTHER" id="PTHR10984">
    <property type="entry name" value="ENDOPLASMIC RETICULUM-GOLGI INTERMEDIATE COMPARTMENT PROTEIN"/>
    <property type="match status" value="1"/>
</dbReference>
<reference evidence="11" key="1">
    <citation type="journal article" date="2024" name="Gigascience">
        <title>Chromosome-level genome of the poultry shaft louse Menopon gallinae provides insight into the host-switching and adaptive evolution of parasitic lice.</title>
        <authorList>
            <person name="Xu Y."/>
            <person name="Ma L."/>
            <person name="Liu S."/>
            <person name="Liang Y."/>
            <person name="Liu Q."/>
            <person name="He Z."/>
            <person name="Tian L."/>
            <person name="Duan Y."/>
            <person name="Cai W."/>
            <person name="Li H."/>
            <person name="Song F."/>
        </authorList>
    </citation>
    <scope>NUCLEOTIDE SEQUENCE</scope>
    <source>
        <strain evidence="11">Cailab_2023a</strain>
    </source>
</reference>
<dbReference type="InterPro" id="IPR039542">
    <property type="entry name" value="Erv_N"/>
</dbReference>
<evidence type="ECO:0000259" key="9">
    <source>
        <dbReference type="Pfam" id="PF07970"/>
    </source>
</evidence>
<evidence type="ECO:0000256" key="8">
    <source>
        <dbReference type="SAM" id="Phobius"/>
    </source>
</evidence>
<dbReference type="GO" id="GO:0000139">
    <property type="term" value="C:Golgi membrane"/>
    <property type="evidence" value="ECO:0007669"/>
    <property type="project" value="TreeGrafter"/>
</dbReference>
<gene>
    <name evidence="11" type="ORF">PYX00_006870</name>
</gene>
<dbReference type="GO" id="GO:0006888">
    <property type="term" value="P:endoplasmic reticulum to Golgi vesicle-mediated transport"/>
    <property type="evidence" value="ECO:0007669"/>
    <property type="project" value="TreeGrafter"/>
</dbReference>
<evidence type="ECO:0000256" key="2">
    <source>
        <dbReference type="ARBA" id="ARBA00004457"/>
    </source>
</evidence>
<feature type="transmembrane region" description="Helical" evidence="8">
    <location>
        <begin position="337"/>
        <end position="358"/>
    </location>
</feature>
<accession>A0AAW2HYM7</accession>
<dbReference type="AlphaFoldDB" id="A0AAW2HYM7"/>
<feature type="domain" description="Endoplasmic reticulum vesicle transporter C-terminal" evidence="9">
    <location>
        <begin position="145"/>
        <end position="359"/>
    </location>
</feature>
<organism evidence="11">
    <name type="scientific">Menopon gallinae</name>
    <name type="common">poultry shaft louse</name>
    <dbReference type="NCBI Taxonomy" id="328185"/>
    <lineage>
        <taxon>Eukaryota</taxon>
        <taxon>Metazoa</taxon>
        <taxon>Ecdysozoa</taxon>
        <taxon>Arthropoda</taxon>
        <taxon>Hexapoda</taxon>
        <taxon>Insecta</taxon>
        <taxon>Pterygota</taxon>
        <taxon>Neoptera</taxon>
        <taxon>Paraneoptera</taxon>
        <taxon>Psocodea</taxon>
        <taxon>Troctomorpha</taxon>
        <taxon>Phthiraptera</taxon>
        <taxon>Amblycera</taxon>
        <taxon>Menoponidae</taxon>
        <taxon>Menopon</taxon>
    </lineage>
</organism>
<keyword evidence="6 8" id="KW-0472">Membrane</keyword>
<evidence type="ECO:0000256" key="1">
    <source>
        <dbReference type="ARBA" id="ARBA00004257"/>
    </source>
</evidence>
<keyword evidence="4 8" id="KW-0812">Transmembrane</keyword>
<name>A0AAW2HYM7_9NEOP</name>
<evidence type="ECO:0000256" key="7">
    <source>
        <dbReference type="ARBA" id="ARBA00040493"/>
    </source>
</evidence>
<dbReference type="InterPro" id="IPR045888">
    <property type="entry name" value="Erv"/>
</dbReference>
<evidence type="ECO:0000256" key="5">
    <source>
        <dbReference type="ARBA" id="ARBA00022989"/>
    </source>
</evidence>
<comment type="caution">
    <text evidence="11">The sequence shown here is derived from an EMBL/GenBank/DDBJ whole genome shotgun (WGS) entry which is preliminary data.</text>
</comment>
<evidence type="ECO:0000256" key="4">
    <source>
        <dbReference type="ARBA" id="ARBA00022692"/>
    </source>
</evidence>